<name>A0A3G4ZNB6_9VIRU</name>
<dbReference type="EC" id="1.8.3.2" evidence="7"/>
<comment type="catalytic activity">
    <reaction evidence="6 7">
        <text>2 R'C(R)SH + O2 = R'C(R)S-S(R)CR' + H2O2</text>
        <dbReference type="Rhea" id="RHEA:17357"/>
        <dbReference type="ChEBI" id="CHEBI:15379"/>
        <dbReference type="ChEBI" id="CHEBI:16240"/>
        <dbReference type="ChEBI" id="CHEBI:16520"/>
        <dbReference type="ChEBI" id="CHEBI:17412"/>
        <dbReference type="EC" id="1.8.3.2"/>
    </reaction>
</comment>
<evidence type="ECO:0000259" key="8">
    <source>
        <dbReference type="PROSITE" id="PS51324"/>
    </source>
</evidence>
<accession>A0A3G4ZNB6</accession>
<evidence type="ECO:0000256" key="3">
    <source>
        <dbReference type="ARBA" id="ARBA00022827"/>
    </source>
</evidence>
<organism evidence="9">
    <name type="scientific">Terrestrivirus sp</name>
    <dbReference type="NCBI Taxonomy" id="2487775"/>
    <lineage>
        <taxon>Viruses</taxon>
        <taxon>Varidnaviria</taxon>
        <taxon>Bamfordvirae</taxon>
        <taxon>Nucleocytoviricota</taxon>
        <taxon>Megaviricetes</taxon>
        <taxon>Imitervirales</taxon>
        <taxon>Mimiviridae</taxon>
        <taxon>Klosneuvirinae</taxon>
    </lineage>
</organism>
<evidence type="ECO:0000256" key="5">
    <source>
        <dbReference type="ARBA" id="ARBA00023157"/>
    </source>
</evidence>
<evidence type="ECO:0000313" key="9">
    <source>
        <dbReference type="EMBL" id="AYV76366.1"/>
    </source>
</evidence>
<reference evidence="9" key="1">
    <citation type="submission" date="2018-10" db="EMBL/GenBank/DDBJ databases">
        <title>Hidden diversity of soil giant viruses.</title>
        <authorList>
            <person name="Schulz F."/>
            <person name="Alteio L."/>
            <person name="Goudeau D."/>
            <person name="Ryan E.M."/>
            <person name="Malmstrom R.R."/>
            <person name="Blanchard J."/>
            <person name="Woyke T."/>
        </authorList>
    </citation>
    <scope>NUCLEOTIDE SEQUENCE</scope>
    <source>
        <strain evidence="9">TEV1</strain>
    </source>
</reference>
<dbReference type="Gene3D" id="1.20.120.310">
    <property type="entry name" value="ERV/ALR sulfhydryl oxidase domain"/>
    <property type="match status" value="1"/>
</dbReference>
<dbReference type="PROSITE" id="PS51324">
    <property type="entry name" value="ERV_ALR"/>
    <property type="match status" value="1"/>
</dbReference>
<evidence type="ECO:0000256" key="4">
    <source>
        <dbReference type="ARBA" id="ARBA00023002"/>
    </source>
</evidence>
<dbReference type="Pfam" id="PF04777">
    <property type="entry name" value="Evr1_Alr"/>
    <property type="match status" value="1"/>
</dbReference>
<dbReference type="InterPro" id="IPR049096">
    <property type="entry name" value="MIMI_R596-like_C"/>
</dbReference>
<dbReference type="PANTHER" id="PTHR12645:SF0">
    <property type="entry name" value="FAD-LINKED SULFHYDRYL OXIDASE ALR"/>
    <property type="match status" value="1"/>
</dbReference>
<dbReference type="EMBL" id="MK071983">
    <property type="protein sequence ID" value="AYV76366.1"/>
    <property type="molecule type" value="Genomic_DNA"/>
</dbReference>
<keyword evidence="2 7" id="KW-0285">Flavoprotein</keyword>
<proteinExistence type="predicted"/>
<dbReference type="PANTHER" id="PTHR12645">
    <property type="entry name" value="ALR/ERV"/>
    <property type="match status" value="1"/>
</dbReference>
<evidence type="ECO:0000256" key="6">
    <source>
        <dbReference type="ARBA" id="ARBA00048864"/>
    </source>
</evidence>
<dbReference type="InterPro" id="IPR039799">
    <property type="entry name" value="ALR/ERV"/>
</dbReference>
<dbReference type="Pfam" id="PF21491">
    <property type="entry name" value="MIMI_R596-like_C"/>
    <property type="match status" value="1"/>
</dbReference>
<evidence type="ECO:0000256" key="2">
    <source>
        <dbReference type="ARBA" id="ARBA00022630"/>
    </source>
</evidence>
<dbReference type="SUPFAM" id="SSF69000">
    <property type="entry name" value="FAD-dependent thiol oxidase"/>
    <property type="match status" value="1"/>
</dbReference>
<keyword evidence="4 7" id="KW-0560">Oxidoreductase</keyword>
<keyword evidence="3 7" id="KW-0274">FAD</keyword>
<keyword evidence="5" id="KW-1015">Disulfide bond</keyword>
<sequence length="330" mass="38115">MEGTNNSNDSPKANNEQCTNGGSCALKEHNTIKQNGGRHNCDSKKILDIDFLNFNNNTNSNSATDSQDEDKLNGLLPKIWGPHTWKALHCITFGYPIKPTPFEKKNFRTFFEALGFVLPCEACRESYRKLIVTGSNKLTDEALESRDTLTLWLYNLHQSVNSKLGVNYDVSYGDVVETYESFRVKCDPSHKGCIMPIEQRKISYCNEYKKEYPIIPYSVIKCFAKYAELRGITTFMDQVDKTQFVINNKDVTEQYENEWDERNKNCDEIIKYMRQEGIYSLEQDGDYKGLPTTNELFLFSYMTSNMNLNEIKKSAELIGFNIKKTYKFTK</sequence>
<dbReference type="InterPro" id="IPR017905">
    <property type="entry name" value="ERV/ALR_sulphydryl_oxidase"/>
</dbReference>
<evidence type="ECO:0000256" key="7">
    <source>
        <dbReference type="RuleBase" id="RU371123"/>
    </source>
</evidence>
<comment type="cofactor">
    <cofactor evidence="1 7">
        <name>FAD</name>
        <dbReference type="ChEBI" id="CHEBI:57692"/>
    </cofactor>
</comment>
<evidence type="ECO:0000256" key="1">
    <source>
        <dbReference type="ARBA" id="ARBA00001974"/>
    </source>
</evidence>
<dbReference type="GO" id="GO:0016971">
    <property type="term" value="F:flavin-dependent sulfhydryl oxidase activity"/>
    <property type="evidence" value="ECO:0007669"/>
    <property type="project" value="InterPro"/>
</dbReference>
<feature type="domain" description="ERV/ALR sulfhydryl oxidase" evidence="8">
    <location>
        <begin position="73"/>
        <end position="179"/>
    </location>
</feature>
<dbReference type="InterPro" id="IPR036774">
    <property type="entry name" value="ERV/ALR_sulphydryl_oxid_sf"/>
</dbReference>
<gene>
    <name evidence="9" type="ORF">Terrestrivirus5_188</name>
</gene>
<dbReference type="GO" id="GO:0050660">
    <property type="term" value="F:flavin adenine dinucleotide binding"/>
    <property type="evidence" value="ECO:0007669"/>
    <property type="project" value="TreeGrafter"/>
</dbReference>
<dbReference type="Gene3D" id="1.20.120.1250">
    <property type="entry name" value="Sulfhydryl oxidase R596, ORFan domain"/>
    <property type="match status" value="1"/>
</dbReference>
<protein>
    <recommendedName>
        <fullName evidence="7">Sulfhydryl oxidase</fullName>
        <ecNumber evidence="7">1.8.3.2</ecNumber>
    </recommendedName>
</protein>